<dbReference type="CDD" id="cd21078">
    <property type="entry name" value="NTD_ZNT9"/>
    <property type="match status" value="1"/>
</dbReference>
<evidence type="ECO:0000256" key="14">
    <source>
        <dbReference type="ARBA" id="ARBA00023128"/>
    </source>
</evidence>
<dbReference type="Proteomes" id="UP001461498">
    <property type="component" value="Unassembled WGS sequence"/>
</dbReference>
<dbReference type="SUPFAM" id="SSF46955">
    <property type="entry name" value="Putative DNA-binding domain"/>
    <property type="match status" value="1"/>
</dbReference>
<gene>
    <name evidence="24" type="ORF">O3M35_005980</name>
</gene>
<dbReference type="Pfam" id="PF01545">
    <property type="entry name" value="Cation_efflux"/>
    <property type="match status" value="1"/>
</dbReference>
<evidence type="ECO:0000256" key="5">
    <source>
        <dbReference type="ARBA" id="ARBA00022448"/>
    </source>
</evidence>
<evidence type="ECO:0000256" key="18">
    <source>
        <dbReference type="ARBA" id="ARBA00033405"/>
    </source>
</evidence>
<evidence type="ECO:0000256" key="6">
    <source>
        <dbReference type="ARBA" id="ARBA00022449"/>
    </source>
</evidence>
<keyword evidence="12" id="KW-0805">Transcription regulation</keyword>
<evidence type="ECO:0000256" key="12">
    <source>
        <dbReference type="ARBA" id="ARBA00023015"/>
    </source>
</evidence>
<dbReference type="GO" id="GO:0005634">
    <property type="term" value="C:nucleus"/>
    <property type="evidence" value="ECO:0007669"/>
    <property type="project" value="UniProtKB-SubCell"/>
</dbReference>
<dbReference type="EMBL" id="JAPXFL010000003">
    <property type="protein sequence ID" value="KAK9508415.1"/>
    <property type="molecule type" value="Genomic_DNA"/>
</dbReference>
<dbReference type="InterPro" id="IPR002524">
    <property type="entry name" value="Cation_efflux"/>
</dbReference>
<evidence type="ECO:0000256" key="2">
    <source>
        <dbReference type="ARBA" id="ARBA00004225"/>
    </source>
</evidence>
<proteinExistence type="inferred from homology"/>
<comment type="similarity">
    <text evidence="4">Belongs to the cation diffusion facilitator (CDF) transporter (TC 2.A.4) family. SLC30A subfamily.</text>
</comment>
<evidence type="ECO:0000256" key="13">
    <source>
        <dbReference type="ARBA" id="ARBA00023065"/>
    </source>
</evidence>
<dbReference type="InterPro" id="IPR009061">
    <property type="entry name" value="DNA-bd_dom_put_sf"/>
</dbReference>
<evidence type="ECO:0000313" key="25">
    <source>
        <dbReference type="Proteomes" id="UP001461498"/>
    </source>
</evidence>
<evidence type="ECO:0000256" key="21">
    <source>
        <dbReference type="ARBA" id="ARBA00048349"/>
    </source>
</evidence>
<evidence type="ECO:0000256" key="17">
    <source>
        <dbReference type="ARBA" id="ARBA00023242"/>
    </source>
</evidence>
<keyword evidence="8" id="KW-0256">Endoplasmic reticulum</keyword>
<evidence type="ECO:0000256" key="3">
    <source>
        <dbReference type="ARBA" id="ARBA00004240"/>
    </source>
</evidence>
<dbReference type="Gene3D" id="1.20.1510.10">
    <property type="entry name" value="Cation efflux protein transmembrane domain"/>
    <property type="match status" value="1"/>
</dbReference>
<evidence type="ECO:0000256" key="8">
    <source>
        <dbReference type="ARBA" id="ARBA00022824"/>
    </source>
</evidence>
<evidence type="ECO:0000256" key="19">
    <source>
        <dbReference type="ARBA" id="ARBA00034845"/>
    </source>
</evidence>
<dbReference type="PANTHER" id="PTHR13414">
    <property type="entry name" value="HUEL-CATION TRANSPORTER"/>
    <property type="match status" value="1"/>
</dbReference>
<dbReference type="PANTHER" id="PTHR13414:SF9">
    <property type="entry name" value="PROTON-COUPLED ZINC ANTIPORTER SLC30A9, MITOCHONDRIAL"/>
    <property type="match status" value="1"/>
</dbReference>
<accession>A0AAW1DE90</accession>
<sequence length="530" mass="59244">MIPRSNNLAKFLYYRMTVKVDLFSLNGTSSYYRNNRAFCQGMGTPSSQDQKPAAQKSVESKTVDIIKEAVTKAVKKRVRVDLSATSMERNFITPARAMTDFLLKPDDLKDLKATKRRSPYENEPPITVYWRKDVEAKAIEVWGSKESLMKELLKKELERKFYQQNIFTNKRRLRDYRRERNSQTEIALQHASGLFGSSGKVVLTAVAINGSNFLFKLFAWLFTGSHSMFSESIHSLADTINQLILAFGIYKSVQRADSNHPYGYSNMKYVASLISGVGIFCVGAGLSVYHGITGLINPSPSEPFFWAFCILGGSLVSEGATLLVAINSIRKGAREKGMTFREYVFRGQDPSVNVVLLEDLAAVLGVTVAAGCMALTAIYDSHVPDAIGSIVIGALLGAVASFIIYTNVAALVGRSIPQELLEKINAELESDVMIRAIHDVKGIDMGNSLVRYKAELDFDGRELARSYLDHQDLNSLLKEVQQFKSIDELEPFILKHSENIIDMMGGEIDRIEMKLRAKFPEIRHCDLEIL</sequence>
<keyword evidence="17" id="KW-0539">Nucleus</keyword>
<organism evidence="24 25">
    <name type="scientific">Rhynocoris fuscipes</name>
    <dbReference type="NCBI Taxonomy" id="488301"/>
    <lineage>
        <taxon>Eukaryota</taxon>
        <taxon>Metazoa</taxon>
        <taxon>Ecdysozoa</taxon>
        <taxon>Arthropoda</taxon>
        <taxon>Hexapoda</taxon>
        <taxon>Insecta</taxon>
        <taxon>Pterygota</taxon>
        <taxon>Neoptera</taxon>
        <taxon>Paraneoptera</taxon>
        <taxon>Hemiptera</taxon>
        <taxon>Heteroptera</taxon>
        <taxon>Panheteroptera</taxon>
        <taxon>Cimicomorpha</taxon>
        <taxon>Reduviidae</taxon>
        <taxon>Harpactorinae</taxon>
        <taxon>Harpactorini</taxon>
        <taxon>Rhynocoris</taxon>
    </lineage>
</organism>
<keyword evidence="25" id="KW-1185">Reference proteome</keyword>
<evidence type="ECO:0000256" key="1">
    <source>
        <dbReference type="ARBA" id="ARBA00004123"/>
    </source>
</evidence>
<dbReference type="InterPro" id="IPR037129">
    <property type="entry name" value="XPA_sf"/>
</dbReference>
<dbReference type="InterPro" id="IPR058533">
    <property type="entry name" value="Cation_efflux_TM"/>
</dbReference>
<evidence type="ECO:0000256" key="10">
    <source>
        <dbReference type="ARBA" id="ARBA00022906"/>
    </source>
</evidence>
<keyword evidence="7 22" id="KW-0812">Transmembrane</keyword>
<dbReference type="NCBIfam" id="TIGR01297">
    <property type="entry name" value="CDF"/>
    <property type="match status" value="1"/>
</dbReference>
<feature type="transmembrane region" description="Helical" evidence="22">
    <location>
        <begin position="270"/>
        <end position="292"/>
    </location>
</feature>
<feature type="transmembrane region" description="Helical" evidence="22">
    <location>
        <begin position="304"/>
        <end position="329"/>
    </location>
</feature>
<keyword evidence="15 22" id="KW-0472">Membrane</keyword>
<keyword evidence="16" id="KW-0804">Transcription</keyword>
<evidence type="ECO:0000256" key="22">
    <source>
        <dbReference type="SAM" id="Phobius"/>
    </source>
</evidence>
<keyword evidence="6" id="KW-0050">Antiport</keyword>
<comment type="caution">
    <text evidence="24">The sequence shown here is derived from an EMBL/GenBank/DDBJ whole genome shotgun (WGS) entry which is preliminary data.</text>
</comment>
<dbReference type="InterPro" id="IPR040177">
    <property type="entry name" value="SLC30A9"/>
</dbReference>
<evidence type="ECO:0000256" key="16">
    <source>
        <dbReference type="ARBA" id="ARBA00023163"/>
    </source>
</evidence>
<feature type="transmembrane region" description="Helical" evidence="22">
    <location>
        <begin position="350"/>
        <end position="378"/>
    </location>
</feature>
<dbReference type="Gene3D" id="3.90.530.10">
    <property type="entry name" value="XPA C-terminal domain"/>
    <property type="match status" value="1"/>
</dbReference>
<reference evidence="24 25" key="1">
    <citation type="submission" date="2022-12" db="EMBL/GenBank/DDBJ databases">
        <title>Chromosome-level genome assembly of true bugs.</title>
        <authorList>
            <person name="Ma L."/>
            <person name="Li H."/>
        </authorList>
    </citation>
    <scope>NUCLEOTIDE SEQUENCE [LARGE SCALE GENOMIC DNA]</scope>
    <source>
        <strain evidence="24">Lab_2022b</strain>
    </source>
</reference>
<evidence type="ECO:0000259" key="23">
    <source>
        <dbReference type="Pfam" id="PF01545"/>
    </source>
</evidence>
<keyword evidence="11 22" id="KW-1133">Transmembrane helix</keyword>
<evidence type="ECO:0000256" key="9">
    <source>
        <dbReference type="ARBA" id="ARBA00022833"/>
    </source>
</evidence>
<dbReference type="GO" id="GO:0006829">
    <property type="term" value="P:zinc ion transport"/>
    <property type="evidence" value="ECO:0007669"/>
    <property type="project" value="UniProtKB-KW"/>
</dbReference>
<dbReference type="GO" id="GO:0031966">
    <property type="term" value="C:mitochondrial membrane"/>
    <property type="evidence" value="ECO:0007669"/>
    <property type="project" value="UniProtKB-SubCell"/>
</dbReference>
<keyword evidence="14" id="KW-0496">Mitochondrion</keyword>
<evidence type="ECO:0000256" key="20">
    <source>
        <dbReference type="ARBA" id="ARBA00034922"/>
    </source>
</evidence>
<keyword evidence="13" id="KW-0406">Ion transport</keyword>
<feature type="domain" description="Cation efflux protein transmembrane" evidence="23">
    <location>
        <begin position="203"/>
        <end position="412"/>
    </location>
</feature>
<evidence type="ECO:0000256" key="7">
    <source>
        <dbReference type="ARBA" id="ARBA00022692"/>
    </source>
</evidence>
<dbReference type="AlphaFoldDB" id="A0AAW1DE90"/>
<keyword evidence="5" id="KW-0813">Transport</keyword>
<comment type="subcellular location">
    <subcellularLocation>
        <location evidence="3">Endoplasmic reticulum</location>
    </subcellularLocation>
    <subcellularLocation>
        <location evidence="2">Mitochondrion membrane</location>
        <topology evidence="2">Multi-pass membrane protein</topology>
    </subcellularLocation>
    <subcellularLocation>
        <location evidence="1">Nucleus</location>
    </subcellularLocation>
</comment>
<evidence type="ECO:0000256" key="4">
    <source>
        <dbReference type="ARBA" id="ARBA00008873"/>
    </source>
</evidence>
<dbReference type="InterPro" id="IPR027469">
    <property type="entry name" value="Cation_efflux_TMD_sf"/>
</dbReference>
<evidence type="ECO:0000256" key="11">
    <source>
        <dbReference type="ARBA" id="ARBA00022989"/>
    </source>
</evidence>
<name>A0AAW1DE90_9HEMI</name>
<dbReference type="GO" id="GO:0006882">
    <property type="term" value="P:intracellular zinc ion homeostasis"/>
    <property type="evidence" value="ECO:0007669"/>
    <property type="project" value="TreeGrafter"/>
</dbReference>
<evidence type="ECO:0000313" key="24">
    <source>
        <dbReference type="EMBL" id="KAK9508415.1"/>
    </source>
</evidence>
<protein>
    <recommendedName>
        <fullName evidence="19">Proton-coupled zinc antiporter SLC30A9, mitochondrial</fullName>
    </recommendedName>
    <alternativeName>
        <fullName evidence="18">Solute carrier family 30 member 9</fullName>
    </alternativeName>
    <alternativeName>
        <fullName evidence="20">Zinc transporter 9</fullName>
    </alternativeName>
</protein>
<keyword evidence="9" id="KW-0862">Zinc</keyword>
<dbReference type="FunFam" id="1.20.1510.10:FF:000004">
    <property type="entry name" value="zinc transporter 9 isoform X1"/>
    <property type="match status" value="1"/>
</dbReference>
<dbReference type="SUPFAM" id="SSF161111">
    <property type="entry name" value="Cation efflux protein transmembrane domain-like"/>
    <property type="match status" value="1"/>
</dbReference>
<evidence type="ECO:0000256" key="15">
    <source>
        <dbReference type="ARBA" id="ARBA00023136"/>
    </source>
</evidence>
<comment type="catalytic activity">
    <reaction evidence="21">
        <text>Zn(2+)(in) + 2 H(+)(out) = Zn(2+)(out) + 2 H(+)(in)</text>
        <dbReference type="Rhea" id="RHEA:72627"/>
        <dbReference type="ChEBI" id="CHEBI:15378"/>
        <dbReference type="ChEBI" id="CHEBI:29105"/>
    </reaction>
</comment>
<dbReference type="GO" id="GO:0005783">
    <property type="term" value="C:endoplasmic reticulum"/>
    <property type="evidence" value="ECO:0007669"/>
    <property type="project" value="UniProtKB-SubCell"/>
</dbReference>
<feature type="transmembrane region" description="Helical" evidence="22">
    <location>
        <begin position="390"/>
        <end position="413"/>
    </location>
</feature>
<keyword evidence="10" id="KW-0864">Zinc transport</keyword>
<dbReference type="GO" id="GO:0015297">
    <property type="term" value="F:antiporter activity"/>
    <property type="evidence" value="ECO:0007669"/>
    <property type="project" value="UniProtKB-KW"/>
</dbReference>
<dbReference type="GO" id="GO:0008324">
    <property type="term" value="F:monoatomic cation transmembrane transporter activity"/>
    <property type="evidence" value="ECO:0007669"/>
    <property type="project" value="InterPro"/>
</dbReference>